<dbReference type="PANTHER" id="PTHR22904:SF523">
    <property type="entry name" value="STRESS-INDUCED-PHOSPHOPROTEIN 1"/>
    <property type="match status" value="1"/>
</dbReference>
<sequence length="394" mass="44985">MSILKQPKYAKLINILNKVTSSLPKDEKTTPNEHIPKEESFEEPKTAPEEVKVEEPKETPNEEDQLKIESEKLKAEGNVFYKQKNFEKAIEEYQKAFAKYPDVLYLNNIAAAYLESSKYEEAIQTLNDAIELSKTNRTNYKTMGKIYHRLGNCYNKLGQLEEALVYYKKSLTEERTAAVLNKIKALEKEIKLQKEREYISVDKANEASDLGKKYFAENDWPSAVKQFDEAIKRNPDDYRHYSNRAACLAKLLAFPDCIKDCDKVISINPTFIKAYIRKANAQAGMQQFIAADRTLAKGMALDTEGKFSKELIDAKYVISNLKNAKLASGSITKDQLREQAMEEPEIREIIRDPVMVSILEQAKSDPQSLMTHYSNPEIKRKIDILIECGIIGTA</sequence>
<dbReference type="InterPro" id="IPR041243">
    <property type="entry name" value="STI1/HOP_DP"/>
</dbReference>
<feature type="compositionally biased region" description="Basic and acidic residues" evidence="6">
    <location>
        <begin position="24"/>
        <end position="65"/>
    </location>
</feature>
<dbReference type="Gene3D" id="1.10.260.100">
    <property type="match status" value="1"/>
</dbReference>
<dbReference type="Pfam" id="PF17830">
    <property type="entry name" value="STI1-HOP_DP"/>
    <property type="match status" value="1"/>
</dbReference>
<dbReference type="InterPro" id="IPR019734">
    <property type="entry name" value="TPR_rpt"/>
</dbReference>
<feature type="region of interest" description="Disordered" evidence="6">
    <location>
        <begin position="21"/>
        <end position="65"/>
    </location>
</feature>
<dbReference type="OrthoDB" id="2423701at2759"/>
<evidence type="ECO:0000313" key="9">
    <source>
        <dbReference type="Proteomes" id="UP000092321"/>
    </source>
</evidence>
<evidence type="ECO:0000256" key="6">
    <source>
        <dbReference type="SAM" id="MobiDB-lite"/>
    </source>
</evidence>
<dbReference type="Pfam" id="PF13424">
    <property type="entry name" value="TPR_12"/>
    <property type="match status" value="1"/>
</dbReference>
<dbReference type="Gene3D" id="1.25.40.10">
    <property type="entry name" value="Tetratricopeptide repeat domain"/>
    <property type="match status" value="2"/>
</dbReference>
<reference evidence="9" key="1">
    <citation type="journal article" date="2016" name="Proc. Natl. Acad. Sci. U.S.A.">
        <title>Comparative genomics of biotechnologically important yeasts.</title>
        <authorList>
            <person name="Riley R."/>
            <person name="Haridas S."/>
            <person name="Wolfe K.H."/>
            <person name="Lopes M.R."/>
            <person name="Hittinger C.T."/>
            <person name="Goeker M."/>
            <person name="Salamov A.A."/>
            <person name="Wisecaver J.H."/>
            <person name="Long T.M."/>
            <person name="Calvey C.H."/>
            <person name="Aerts A.L."/>
            <person name="Barry K.W."/>
            <person name="Choi C."/>
            <person name="Clum A."/>
            <person name="Coughlan A.Y."/>
            <person name="Deshpande S."/>
            <person name="Douglass A.P."/>
            <person name="Hanson S.J."/>
            <person name="Klenk H.-P."/>
            <person name="LaButti K.M."/>
            <person name="Lapidus A."/>
            <person name="Lindquist E.A."/>
            <person name="Lipzen A.M."/>
            <person name="Meier-Kolthoff J.P."/>
            <person name="Ohm R.A."/>
            <person name="Otillar R.P."/>
            <person name="Pangilinan J.L."/>
            <person name="Peng Y."/>
            <person name="Rokas A."/>
            <person name="Rosa C.A."/>
            <person name="Scheuner C."/>
            <person name="Sibirny A.A."/>
            <person name="Slot J.C."/>
            <person name="Stielow J.B."/>
            <person name="Sun H."/>
            <person name="Kurtzman C.P."/>
            <person name="Blackwell M."/>
            <person name="Grigoriev I.V."/>
            <person name="Jeffries T.W."/>
        </authorList>
    </citation>
    <scope>NUCLEOTIDE SEQUENCE [LARGE SCALE GENOMIC DNA]</scope>
    <source>
        <strain evidence="9">NRRL Y-1626</strain>
    </source>
</reference>
<evidence type="ECO:0000313" key="8">
    <source>
        <dbReference type="EMBL" id="OBA27580.1"/>
    </source>
</evidence>
<accession>A0A1B7TFT3</accession>
<dbReference type="SMART" id="SM00028">
    <property type="entry name" value="TPR"/>
    <property type="match status" value="6"/>
</dbReference>
<dbReference type="Pfam" id="PF13432">
    <property type="entry name" value="TPR_16"/>
    <property type="match status" value="1"/>
</dbReference>
<comment type="subcellular location">
    <subcellularLocation>
        <location evidence="1">Cytoplasm</location>
    </subcellularLocation>
</comment>
<dbReference type="EMBL" id="LXPE01000008">
    <property type="protein sequence ID" value="OBA27580.1"/>
    <property type="molecule type" value="Genomic_DNA"/>
</dbReference>
<dbReference type="Pfam" id="PF07719">
    <property type="entry name" value="TPR_2"/>
    <property type="match status" value="1"/>
</dbReference>
<gene>
    <name evidence="8" type="ORF">HANVADRAFT_23214</name>
</gene>
<feature type="repeat" description="TPR" evidence="5">
    <location>
        <begin position="204"/>
        <end position="237"/>
    </location>
</feature>
<evidence type="ECO:0000256" key="3">
    <source>
        <dbReference type="ARBA" id="ARBA00022737"/>
    </source>
</evidence>
<name>A0A1B7TFT3_9ASCO</name>
<evidence type="ECO:0000256" key="4">
    <source>
        <dbReference type="ARBA" id="ARBA00022803"/>
    </source>
</evidence>
<evidence type="ECO:0000256" key="1">
    <source>
        <dbReference type="ARBA" id="ARBA00004496"/>
    </source>
</evidence>
<dbReference type="Proteomes" id="UP000092321">
    <property type="component" value="Unassembled WGS sequence"/>
</dbReference>
<keyword evidence="4 5" id="KW-0802">TPR repeat</keyword>
<dbReference type="PROSITE" id="PS50005">
    <property type="entry name" value="TPR"/>
    <property type="match status" value="3"/>
</dbReference>
<feature type="repeat" description="TPR" evidence="5">
    <location>
        <begin position="70"/>
        <end position="103"/>
    </location>
</feature>
<dbReference type="GO" id="GO:0005737">
    <property type="term" value="C:cytoplasm"/>
    <property type="evidence" value="ECO:0007669"/>
    <property type="project" value="UniProtKB-SubCell"/>
</dbReference>
<keyword evidence="2" id="KW-0963">Cytoplasm</keyword>
<keyword evidence="9" id="KW-1185">Reference proteome</keyword>
<organism evidence="8 9">
    <name type="scientific">Hanseniaspora valbyensis NRRL Y-1626</name>
    <dbReference type="NCBI Taxonomy" id="766949"/>
    <lineage>
        <taxon>Eukaryota</taxon>
        <taxon>Fungi</taxon>
        <taxon>Dikarya</taxon>
        <taxon>Ascomycota</taxon>
        <taxon>Saccharomycotina</taxon>
        <taxon>Saccharomycetes</taxon>
        <taxon>Saccharomycodales</taxon>
        <taxon>Saccharomycodaceae</taxon>
        <taxon>Hanseniaspora</taxon>
    </lineage>
</organism>
<evidence type="ECO:0000256" key="5">
    <source>
        <dbReference type="PROSITE-ProRule" id="PRU00339"/>
    </source>
</evidence>
<dbReference type="SMART" id="SM00727">
    <property type="entry name" value="STI1"/>
    <property type="match status" value="1"/>
</dbReference>
<feature type="domain" description="STI1" evidence="7">
    <location>
        <begin position="343"/>
        <end position="382"/>
    </location>
</feature>
<dbReference type="PANTHER" id="PTHR22904">
    <property type="entry name" value="TPR REPEAT CONTAINING PROTEIN"/>
    <property type="match status" value="1"/>
</dbReference>
<dbReference type="GO" id="GO:0051879">
    <property type="term" value="F:Hsp90 protein binding"/>
    <property type="evidence" value="ECO:0007669"/>
    <property type="project" value="TreeGrafter"/>
</dbReference>
<evidence type="ECO:0000259" key="7">
    <source>
        <dbReference type="SMART" id="SM00727"/>
    </source>
</evidence>
<dbReference type="SUPFAM" id="SSF48452">
    <property type="entry name" value="TPR-like"/>
    <property type="match status" value="2"/>
</dbReference>
<protein>
    <submittedName>
        <fullName evidence="8">HCP-like protein</fullName>
    </submittedName>
</protein>
<proteinExistence type="predicted"/>
<keyword evidence="3" id="KW-0677">Repeat</keyword>
<comment type="caution">
    <text evidence="8">The sequence shown here is derived from an EMBL/GenBank/DDBJ whole genome shotgun (WGS) entry which is preliminary data.</text>
</comment>
<evidence type="ECO:0000256" key="2">
    <source>
        <dbReference type="ARBA" id="ARBA00022490"/>
    </source>
</evidence>
<dbReference type="FunFam" id="1.10.260.100:FF:000002">
    <property type="entry name" value="Stress-induced-phosphoprotein 1 (Hsp70/Hsp90-organizing)"/>
    <property type="match status" value="1"/>
</dbReference>
<dbReference type="InterPro" id="IPR006636">
    <property type="entry name" value="STI1_HS-bd"/>
</dbReference>
<feature type="repeat" description="TPR" evidence="5">
    <location>
        <begin position="144"/>
        <end position="177"/>
    </location>
</feature>
<dbReference type="InterPro" id="IPR013105">
    <property type="entry name" value="TPR_2"/>
</dbReference>
<dbReference type="InterPro" id="IPR011990">
    <property type="entry name" value="TPR-like_helical_dom_sf"/>
</dbReference>
<dbReference type="AlphaFoldDB" id="A0A1B7TFT3"/>